<reference evidence="1" key="1">
    <citation type="journal article" date="2020" name="Stud. Mycol.">
        <title>101 Dothideomycetes genomes: a test case for predicting lifestyles and emergence of pathogens.</title>
        <authorList>
            <person name="Haridas S."/>
            <person name="Albert R."/>
            <person name="Binder M."/>
            <person name="Bloem J."/>
            <person name="Labutti K."/>
            <person name="Salamov A."/>
            <person name="Andreopoulos B."/>
            <person name="Baker S."/>
            <person name="Barry K."/>
            <person name="Bills G."/>
            <person name="Bluhm B."/>
            <person name="Cannon C."/>
            <person name="Castanera R."/>
            <person name="Culley D."/>
            <person name="Daum C."/>
            <person name="Ezra D."/>
            <person name="Gonzalez J."/>
            <person name="Henrissat B."/>
            <person name="Kuo A."/>
            <person name="Liang C."/>
            <person name="Lipzen A."/>
            <person name="Lutzoni F."/>
            <person name="Magnuson J."/>
            <person name="Mondo S."/>
            <person name="Nolan M."/>
            <person name="Ohm R."/>
            <person name="Pangilinan J."/>
            <person name="Park H.-J."/>
            <person name="Ramirez L."/>
            <person name="Alfaro M."/>
            <person name="Sun H."/>
            <person name="Tritt A."/>
            <person name="Yoshinaga Y."/>
            <person name="Zwiers L.-H."/>
            <person name="Turgeon B."/>
            <person name="Goodwin S."/>
            <person name="Spatafora J."/>
            <person name="Crous P."/>
            <person name="Grigoriev I."/>
        </authorList>
    </citation>
    <scope>NUCLEOTIDE SEQUENCE</scope>
    <source>
        <strain evidence="1">CBS 122368</strain>
    </source>
</reference>
<accession>A0A6A6IH77</accession>
<dbReference type="AlphaFoldDB" id="A0A6A6IH77"/>
<dbReference type="GeneID" id="54580089"/>
<name>A0A6A6IH77_9PLEO</name>
<evidence type="ECO:0000313" key="1">
    <source>
        <dbReference type="EMBL" id="KAF2249781.1"/>
    </source>
</evidence>
<dbReference type="OrthoDB" id="3789491at2759"/>
<dbReference type="Proteomes" id="UP000800094">
    <property type="component" value="Unassembled WGS sequence"/>
</dbReference>
<protein>
    <submittedName>
        <fullName evidence="1">Uncharacterized protein</fullName>
    </submittedName>
</protein>
<organism evidence="1 2">
    <name type="scientific">Trematosphaeria pertusa</name>
    <dbReference type="NCBI Taxonomy" id="390896"/>
    <lineage>
        <taxon>Eukaryota</taxon>
        <taxon>Fungi</taxon>
        <taxon>Dikarya</taxon>
        <taxon>Ascomycota</taxon>
        <taxon>Pezizomycotina</taxon>
        <taxon>Dothideomycetes</taxon>
        <taxon>Pleosporomycetidae</taxon>
        <taxon>Pleosporales</taxon>
        <taxon>Massarineae</taxon>
        <taxon>Trematosphaeriaceae</taxon>
        <taxon>Trematosphaeria</taxon>
    </lineage>
</organism>
<evidence type="ECO:0000313" key="2">
    <source>
        <dbReference type="Proteomes" id="UP000800094"/>
    </source>
</evidence>
<gene>
    <name evidence="1" type="ORF">BU26DRAFT_504219</name>
</gene>
<keyword evidence="2" id="KW-1185">Reference proteome</keyword>
<dbReference type="RefSeq" id="XP_033684785.1">
    <property type="nucleotide sequence ID" value="XM_033826759.1"/>
</dbReference>
<proteinExistence type="predicted"/>
<sequence>MAKVVPNEFLSYPSPYSCPGSLFIGSIQRNRLTYVDSTRSTVAPSSTEVCAFVACSQSGDLPACFEEGRPGFACRPVVFIEELSSAQFTSTATVTAGLTFAAATILASPTTVASQVNRVLNTMLYENKPVYIGVSVAVAGQMMPATSVSQGPGSSAAGTAGSAAPGTQDNAANAGVAMSFIR</sequence>
<dbReference type="EMBL" id="ML987194">
    <property type="protein sequence ID" value="KAF2249781.1"/>
    <property type="molecule type" value="Genomic_DNA"/>
</dbReference>